<feature type="chain" id="PRO_5005602460" evidence="3">
    <location>
        <begin position="19"/>
        <end position="107"/>
    </location>
</feature>
<organism evidence="4 5">
    <name type="scientific">Chrysochromulina tobinii</name>
    <dbReference type="NCBI Taxonomy" id="1460289"/>
    <lineage>
        <taxon>Eukaryota</taxon>
        <taxon>Haptista</taxon>
        <taxon>Haptophyta</taxon>
        <taxon>Prymnesiophyceae</taxon>
        <taxon>Prymnesiales</taxon>
        <taxon>Chrysochromulinaceae</taxon>
        <taxon>Chrysochromulina</taxon>
    </lineage>
</organism>
<evidence type="ECO:0000256" key="3">
    <source>
        <dbReference type="SAM" id="SignalP"/>
    </source>
</evidence>
<dbReference type="InterPro" id="IPR000407">
    <property type="entry name" value="GDA1_CD39_NTPase"/>
</dbReference>
<dbReference type="Gene3D" id="3.30.420.40">
    <property type="match status" value="1"/>
</dbReference>
<keyword evidence="5" id="KW-1185">Reference proteome</keyword>
<evidence type="ECO:0000256" key="1">
    <source>
        <dbReference type="ARBA" id="ARBA00009283"/>
    </source>
</evidence>
<reference evidence="5" key="1">
    <citation type="journal article" date="2015" name="PLoS Genet.">
        <title>Genome Sequence and Transcriptome Analyses of Chrysochromulina tobin: Metabolic Tools for Enhanced Algal Fitness in the Prominent Order Prymnesiales (Haptophyceae).</title>
        <authorList>
            <person name="Hovde B.T."/>
            <person name="Deodato C.R."/>
            <person name="Hunsperger H.M."/>
            <person name="Ryken S.A."/>
            <person name="Yost W."/>
            <person name="Jha R.K."/>
            <person name="Patterson J."/>
            <person name="Monnat R.J. Jr."/>
            <person name="Barlow S.B."/>
            <person name="Starkenburg S.R."/>
            <person name="Cattolico R.A."/>
        </authorList>
    </citation>
    <scope>NUCLEOTIDE SEQUENCE</scope>
    <source>
        <strain evidence="5">CCMP291</strain>
    </source>
</reference>
<evidence type="ECO:0000313" key="5">
    <source>
        <dbReference type="Proteomes" id="UP000037460"/>
    </source>
</evidence>
<dbReference type="GO" id="GO:0009134">
    <property type="term" value="P:nucleoside diphosphate catabolic process"/>
    <property type="evidence" value="ECO:0007669"/>
    <property type="project" value="TreeGrafter"/>
</dbReference>
<sequence>MQLLALYVALTIVCVTLAAETKRYGIVFDAGSSGTRIHTYTWKTGGGGPKNGFDLVSDDLLKIKPGLSAFKDNPQAAGASLAPLIEFAKQKIPAEHIASTPMFLMAT</sequence>
<dbReference type="OrthoDB" id="6372431at2759"/>
<comment type="similarity">
    <text evidence="1">Belongs to the GDA1/CD39 NTPase family.</text>
</comment>
<dbReference type="PANTHER" id="PTHR11782">
    <property type="entry name" value="ADENOSINE/GUANOSINE DIPHOSPHATASE"/>
    <property type="match status" value="1"/>
</dbReference>
<feature type="signal peptide" evidence="3">
    <location>
        <begin position="1"/>
        <end position="18"/>
    </location>
</feature>
<dbReference type="PANTHER" id="PTHR11782:SF83">
    <property type="entry name" value="GUANOSINE-DIPHOSPHATASE"/>
    <property type="match status" value="1"/>
</dbReference>
<proteinExistence type="inferred from homology"/>
<keyword evidence="2" id="KW-0378">Hydrolase</keyword>
<keyword evidence="3" id="KW-0732">Signal</keyword>
<dbReference type="EMBL" id="JWZX01001499">
    <property type="protein sequence ID" value="KOO33522.1"/>
    <property type="molecule type" value="Genomic_DNA"/>
</dbReference>
<name>A0A0M0K4L0_9EUKA</name>
<evidence type="ECO:0000256" key="2">
    <source>
        <dbReference type="ARBA" id="ARBA00022801"/>
    </source>
</evidence>
<comment type="caution">
    <text evidence="4">The sequence shown here is derived from an EMBL/GenBank/DDBJ whole genome shotgun (WGS) entry which is preliminary data.</text>
</comment>
<dbReference type="Pfam" id="PF01150">
    <property type="entry name" value="GDA1_CD39"/>
    <property type="match status" value="1"/>
</dbReference>
<dbReference type="Proteomes" id="UP000037460">
    <property type="component" value="Unassembled WGS sequence"/>
</dbReference>
<dbReference type="AlphaFoldDB" id="A0A0M0K4L0"/>
<dbReference type="GO" id="GO:0016020">
    <property type="term" value="C:membrane"/>
    <property type="evidence" value="ECO:0007669"/>
    <property type="project" value="TreeGrafter"/>
</dbReference>
<dbReference type="GO" id="GO:0017110">
    <property type="term" value="F:nucleoside diphosphate phosphatase activity"/>
    <property type="evidence" value="ECO:0007669"/>
    <property type="project" value="TreeGrafter"/>
</dbReference>
<accession>A0A0M0K4L0</accession>
<feature type="non-terminal residue" evidence="4">
    <location>
        <position position="107"/>
    </location>
</feature>
<evidence type="ECO:0000313" key="4">
    <source>
        <dbReference type="EMBL" id="KOO33522.1"/>
    </source>
</evidence>
<gene>
    <name evidence="4" type="ORF">Ctob_014845</name>
</gene>
<protein>
    <submittedName>
        <fullName evidence="4">Tpa: nucleoside phosphatase gda1 cd39 family protein</fullName>
    </submittedName>
</protein>